<dbReference type="PANTHER" id="PTHR12553:SF49">
    <property type="entry name" value="ZINC PHOSPHODIESTERASE ELAC PROTEIN 2"/>
    <property type="match status" value="1"/>
</dbReference>
<dbReference type="Proteomes" id="UP001447188">
    <property type="component" value="Unassembled WGS sequence"/>
</dbReference>
<evidence type="ECO:0000256" key="10">
    <source>
        <dbReference type="ARBA" id="ARBA00022833"/>
    </source>
</evidence>
<dbReference type="Pfam" id="PF13691">
    <property type="entry name" value="Lactamase_B_4"/>
    <property type="match status" value="1"/>
</dbReference>
<evidence type="ECO:0000256" key="6">
    <source>
        <dbReference type="ARBA" id="ARBA00022722"/>
    </source>
</evidence>
<evidence type="ECO:0000256" key="5">
    <source>
        <dbReference type="ARBA" id="ARBA00022694"/>
    </source>
</evidence>
<feature type="region of interest" description="Disordered" evidence="11">
    <location>
        <begin position="218"/>
        <end position="271"/>
    </location>
</feature>
<proteinExistence type="inferred from homology"/>
<evidence type="ECO:0000256" key="4">
    <source>
        <dbReference type="ARBA" id="ARBA00012477"/>
    </source>
</evidence>
<feature type="domain" description="Metallo-beta-lactamase" evidence="12">
    <location>
        <begin position="547"/>
        <end position="773"/>
    </location>
</feature>
<evidence type="ECO:0000313" key="15">
    <source>
        <dbReference type="Proteomes" id="UP001447188"/>
    </source>
</evidence>
<evidence type="ECO:0000259" key="13">
    <source>
        <dbReference type="Pfam" id="PF13691"/>
    </source>
</evidence>
<protein>
    <recommendedName>
        <fullName evidence="4">ribonuclease Z</fullName>
        <ecNumber evidence="4">3.1.26.11</ecNumber>
    </recommendedName>
</protein>
<evidence type="ECO:0000256" key="3">
    <source>
        <dbReference type="ARBA" id="ARBA00007823"/>
    </source>
</evidence>
<keyword evidence="10" id="KW-0862">Zinc</keyword>
<comment type="similarity">
    <text evidence="3">Belongs to the RNase Z family.</text>
</comment>
<keyword evidence="15" id="KW-1185">Reference proteome</keyword>
<dbReference type="InterPro" id="IPR036866">
    <property type="entry name" value="RibonucZ/Hydroxyglut_hydro"/>
</dbReference>
<keyword evidence="9" id="KW-0378">Hydrolase</keyword>
<dbReference type="InterPro" id="IPR047151">
    <property type="entry name" value="RNZ2-like"/>
</dbReference>
<evidence type="ECO:0000256" key="2">
    <source>
        <dbReference type="ARBA" id="ARBA00001947"/>
    </source>
</evidence>
<dbReference type="Pfam" id="PF12706">
    <property type="entry name" value="Lactamase_B_2"/>
    <property type="match status" value="1"/>
</dbReference>
<sequence>MKVQCQVLTTPASDTLGTCFLLHFDDRRYLIGHIGEGAQRAFTERRARLVKVTDVFLSGRTQWSNTGGLVGLLLSMGDQEETRMTHSLTAAARGKKGITVHGGGNLKHMLATTRAFVFRRTMKLKVSEIPKPAAGQDVGIPYFKDGNIVVRPLHIHPDGYTPAEVVGVDSLADKNARVITRKRSFDDISDPRHTREAILNKVVENMFCSDWTMDTMLPDDRPLNENDMLADLPSSPTKRPRSTERDPQLSVHLPPPGKSRAPWPASTVQNLPRSTPSPIALSYIITLHPQRGRFLPKKAIALGVQSGPNFSRLAAGETLTLPNGTIVTPDDVLEPTRPGTGFAVVDLPDASYIASFLSQPEWADIPRVAAEIGAFFYILGPGVAADPRIQTFVTTHAHARHIVSSVDICPDTVTFKGAATAATKLNLIDRTYFPLPHASNEFPPSPLSGIEPALPGLVWQIEPKWELQSKGVEPVFNVEQVLADIEPEYAQLAKETRERNDTMTASGTTIGGWGDIELITLGTGSAMPSKYRNVSATLVRVPCAGSVLFDCGENTLGQLRRLYTKTELREVWKDLKAVYISHLHADHHLGTVAVLRAWHEEVNGRTPTATVAGDETTINKGGSQTSEGVMSIVAPRRFLVWLQEYADVENYGFSRLRFVSCEDITHGHQVSKVPDVLNSLSLESIQTSHAAHCQGSYTTAWTWTNGFKFAYSGDTRPTRGFVEIGKGATVLLHEATFDDELIAEAVNKRHSTTSEALKAGRDMGARGVVLTHFSQRYPKLPVLSEAIEEGMEVVLAFDLCRVRVRDMGRFEGFLPALRELYKDEEGEKDEDMDEEEKAEATKLKMKEHKILQRQQKQPKQQKSKERQEKKAQVGAEA</sequence>
<keyword evidence="6" id="KW-0540">Nuclease</keyword>
<feature type="compositionally biased region" description="Acidic residues" evidence="11">
    <location>
        <begin position="826"/>
        <end position="837"/>
    </location>
</feature>
<organism evidence="14 15">
    <name type="scientific">Discina gigas</name>
    <dbReference type="NCBI Taxonomy" id="1032678"/>
    <lineage>
        <taxon>Eukaryota</taxon>
        <taxon>Fungi</taxon>
        <taxon>Dikarya</taxon>
        <taxon>Ascomycota</taxon>
        <taxon>Pezizomycotina</taxon>
        <taxon>Pezizomycetes</taxon>
        <taxon>Pezizales</taxon>
        <taxon>Discinaceae</taxon>
        <taxon>Discina</taxon>
    </lineage>
</organism>
<dbReference type="CDD" id="cd07718">
    <property type="entry name" value="RNaseZ_ELAC1_ELAC2-C-term-like_MBL-fold"/>
    <property type="match status" value="1"/>
</dbReference>
<comment type="cofactor">
    <cofactor evidence="2">
        <name>Zn(2+)</name>
        <dbReference type="ChEBI" id="CHEBI:29105"/>
    </cofactor>
</comment>
<dbReference type="InterPro" id="IPR027794">
    <property type="entry name" value="tRNase_Z_dom"/>
</dbReference>
<feature type="region of interest" description="Disordered" evidence="11">
    <location>
        <begin position="823"/>
        <end position="877"/>
    </location>
</feature>
<feature type="compositionally biased region" description="Basic and acidic residues" evidence="11">
    <location>
        <begin position="838"/>
        <end position="850"/>
    </location>
</feature>
<evidence type="ECO:0000256" key="1">
    <source>
        <dbReference type="ARBA" id="ARBA00000402"/>
    </source>
</evidence>
<dbReference type="PANTHER" id="PTHR12553">
    <property type="entry name" value="ZINC PHOSPHODIESTERASE ELAC PROTEIN 2"/>
    <property type="match status" value="1"/>
</dbReference>
<dbReference type="InterPro" id="IPR001279">
    <property type="entry name" value="Metallo-B-lactamas"/>
</dbReference>
<reference evidence="14 15" key="1">
    <citation type="submission" date="2024-02" db="EMBL/GenBank/DDBJ databases">
        <title>Discinaceae phylogenomics.</title>
        <authorList>
            <person name="Dirks A.C."/>
            <person name="James T.Y."/>
        </authorList>
    </citation>
    <scope>NUCLEOTIDE SEQUENCE [LARGE SCALE GENOMIC DNA]</scope>
    <source>
        <strain evidence="14 15">ACD0624</strain>
    </source>
</reference>
<comment type="caution">
    <text evidence="14">The sequence shown here is derived from an EMBL/GenBank/DDBJ whole genome shotgun (WGS) entry which is preliminary data.</text>
</comment>
<evidence type="ECO:0000259" key="12">
    <source>
        <dbReference type="Pfam" id="PF12706"/>
    </source>
</evidence>
<name>A0ABR3GWV7_9PEZI</name>
<dbReference type="EC" id="3.1.26.11" evidence="4"/>
<dbReference type="Gene3D" id="3.60.15.10">
    <property type="entry name" value="Ribonuclease Z/Hydroxyacylglutathione hydrolase-like"/>
    <property type="match status" value="2"/>
</dbReference>
<feature type="compositionally biased region" description="Basic and acidic residues" evidence="11">
    <location>
        <begin position="862"/>
        <end position="871"/>
    </location>
</feature>
<evidence type="ECO:0000256" key="9">
    <source>
        <dbReference type="ARBA" id="ARBA00022801"/>
    </source>
</evidence>
<dbReference type="SUPFAM" id="SSF56281">
    <property type="entry name" value="Metallo-hydrolase/oxidoreductase"/>
    <property type="match status" value="2"/>
</dbReference>
<keyword evidence="8" id="KW-0255">Endonuclease</keyword>
<feature type="domain" description="tRNase Z endonuclease" evidence="13">
    <location>
        <begin position="6"/>
        <end position="68"/>
    </location>
</feature>
<keyword evidence="5" id="KW-0819">tRNA processing</keyword>
<evidence type="ECO:0000256" key="8">
    <source>
        <dbReference type="ARBA" id="ARBA00022759"/>
    </source>
</evidence>
<evidence type="ECO:0000313" key="14">
    <source>
        <dbReference type="EMBL" id="KAL0640380.1"/>
    </source>
</evidence>
<evidence type="ECO:0000256" key="11">
    <source>
        <dbReference type="SAM" id="MobiDB-lite"/>
    </source>
</evidence>
<dbReference type="EMBL" id="JBBBZM010000004">
    <property type="protein sequence ID" value="KAL0640380.1"/>
    <property type="molecule type" value="Genomic_DNA"/>
</dbReference>
<accession>A0ABR3GWV7</accession>
<comment type="catalytic activity">
    <reaction evidence="1">
        <text>Endonucleolytic cleavage of RNA, removing extra 3' nucleotides from tRNA precursor, generating 3' termini of tRNAs. A 3'-hydroxy group is left at the tRNA terminus and a 5'-phosphoryl group is left at the trailer molecule.</text>
        <dbReference type="EC" id="3.1.26.11"/>
    </reaction>
</comment>
<gene>
    <name evidence="14" type="ORF">Q9L58_000662</name>
</gene>
<keyword evidence="7" id="KW-0479">Metal-binding</keyword>
<evidence type="ECO:0000256" key="7">
    <source>
        <dbReference type="ARBA" id="ARBA00022723"/>
    </source>
</evidence>